<evidence type="ECO:0000313" key="3">
    <source>
        <dbReference type="Proteomes" id="UP001428341"/>
    </source>
</evidence>
<dbReference type="EMBL" id="JBCGBO010000005">
    <property type="protein sequence ID" value="KAK9201643.1"/>
    <property type="molecule type" value="Genomic_DNA"/>
</dbReference>
<keyword evidence="1" id="KW-0732">Signal</keyword>
<reference evidence="2 3" key="1">
    <citation type="submission" date="2024-05" db="EMBL/GenBank/DDBJ databases">
        <title>Haplotype-resolved chromosome-level genome assembly of Huyou (Citrus changshanensis).</title>
        <authorList>
            <person name="Miao C."/>
            <person name="Chen W."/>
            <person name="Wu Y."/>
            <person name="Wang L."/>
            <person name="Zhao S."/>
            <person name="Grierson D."/>
            <person name="Xu C."/>
            <person name="Chen K."/>
        </authorList>
    </citation>
    <scope>NUCLEOTIDE SEQUENCE [LARGE SCALE GENOMIC DNA]</scope>
    <source>
        <strain evidence="2">01-14</strain>
        <tissue evidence="2">Leaf</tissue>
    </source>
</reference>
<dbReference type="Proteomes" id="UP001428341">
    <property type="component" value="Unassembled WGS sequence"/>
</dbReference>
<gene>
    <name evidence="2" type="ORF">WN944_016849</name>
</gene>
<feature type="chain" id="PRO_5042953318" evidence="1">
    <location>
        <begin position="20"/>
        <end position="82"/>
    </location>
</feature>
<evidence type="ECO:0000313" key="2">
    <source>
        <dbReference type="EMBL" id="KAK9201643.1"/>
    </source>
</evidence>
<feature type="signal peptide" evidence="1">
    <location>
        <begin position="1"/>
        <end position="19"/>
    </location>
</feature>
<accession>A0AAP0MCT1</accession>
<comment type="caution">
    <text evidence="2">The sequence shown here is derived from an EMBL/GenBank/DDBJ whole genome shotgun (WGS) entry which is preliminary data.</text>
</comment>
<organism evidence="2 3">
    <name type="scientific">Citrus x changshan-huyou</name>
    <dbReference type="NCBI Taxonomy" id="2935761"/>
    <lineage>
        <taxon>Eukaryota</taxon>
        <taxon>Viridiplantae</taxon>
        <taxon>Streptophyta</taxon>
        <taxon>Embryophyta</taxon>
        <taxon>Tracheophyta</taxon>
        <taxon>Spermatophyta</taxon>
        <taxon>Magnoliopsida</taxon>
        <taxon>eudicotyledons</taxon>
        <taxon>Gunneridae</taxon>
        <taxon>Pentapetalae</taxon>
        <taxon>rosids</taxon>
        <taxon>malvids</taxon>
        <taxon>Sapindales</taxon>
        <taxon>Rutaceae</taxon>
        <taxon>Aurantioideae</taxon>
        <taxon>Citrus</taxon>
    </lineage>
</organism>
<name>A0AAP0MCT1_9ROSI</name>
<keyword evidence="3" id="KW-1185">Reference proteome</keyword>
<sequence>MESLVLSRFFSSWFEFVTAASVMGLDDPYLSTILAGVPEAFSEMGHVVADVFLSVSQSVSHCKEPYTVLCPCKESYAVPMTL</sequence>
<dbReference type="AlphaFoldDB" id="A0AAP0MCT1"/>
<evidence type="ECO:0000256" key="1">
    <source>
        <dbReference type="SAM" id="SignalP"/>
    </source>
</evidence>
<protein>
    <submittedName>
        <fullName evidence="2">Uncharacterized protein</fullName>
    </submittedName>
</protein>
<proteinExistence type="predicted"/>